<keyword evidence="1" id="KW-0802">TPR repeat</keyword>
<dbReference type="AlphaFoldDB" id="A0A6J4TRX6"/>
<dbReference type="SMART" id="SM00028">
    <property type="entry name" value="TPR"/>
    <property type="match status" value="1"/>
</dbReference>
<evidence type="ECO:0000313" key="2">
    <source>
        <dbReference type="EMBL" id="CAA9530404.1"/>
    </source>
</evidence>
<feature type="repeat" description="TPR" evidence="1">
    <location>
        <begin position="32"/>
        <end position="65"/>
    </location>
</feature>
<reference evidence="2" key="1">
    <citation type="submission" date="2020-02" db="EMBL/GenBank/DDBJ databases">
        <authorList>
            <person name="Meier V. D."/>
        </authorList>
    </citation>
    <scope>NUCLEOTIDE SEQUENCE</scope>
    <source>
        <strain evidence="2">AVDCRST_MAG23</strain>
    </source>
</reference>
<dbReference type="Pfam" id="PF13181">
    <property type="entry name" value="TPR_8"/>
    <property type="match status" value="1"/>
</dbReference>
<dbReference type="EMBL" id="CADCWD010000037">
    <property type="protein sequence ID" value="CAA9530404.1"/>
    <property type="molecule type" value="Genomic_DNA"/>
</dbReference>
<evidence type="ECO:0000256" key="1">
    <source>
        <dbReference type="PROSITE-ProRule" id="PRU00339"/>
    </source>
</evidence>
<accession>A0A6J4TRX6</accession>
<dbReference type="Pfam" id="PF13759">
    <property type="entry name" value="2OG-FeII_Oxy_5"/>
    <property type="match status" value="1"/>
</dbReference>
<proteinExistence type="predicted"/>
<organism evidence="2">
    <name type="scientific">uncultured Sphingosinicella sp</name>
    <dbReference type="NCBI Taxonomy" id="478748"/>
    <lineage>
        <taxon>Bacteria</taxon>
        <taxon>Pseudomonadati</taxon>
        <taxon>Pseudomonadota</taxon>
        <taxon>Alphaproteobacteria</taxon>
        <taxon>Sphingomonadales</taxon>
        <taxon>Sphingosinicellaceae</taxon>
        <taxon>Sphingosinicella</taxon>
        <taxon>environmental samples</taxon>
    </lineage>
</organism>
<gene>
    <name evidence="2" type="ORF">AVDCRST_MAG23-960</name>
</gene>
<dbReference type="PROSITE" id="PS50005">
    <property type="entry name" value="TPR"/>
    <property type="match status" value="1"/>
</dbReference>
<dbReference type="InterPro" id="IPR019734">
    <property type="entry name" value="TPR_rpt"/>
</dbReference>
<dbReference type="InterPro" id="IPR012668">
    <property type="entry name" value="CHP02466"/>
</dbReference>
<dbReference type="InterPro" id="IPR011990">
    <property type="entry name" value="TPR-like_helical_dom_sf"/>
</dbReference>
<protein>
    <submittedName>
        <fullName evidence="2">TPR domain protein</fullName>
    </submittedName>
</protein>
<sequence>MLRAGAAALQAGVYADAVPAVANVLRDHHANARLWQLLGLLHRNLEDLAPAVEAFAKAAELLPDDPMIAHARACVCFEAGLPAAHLFERALRLCPPDRSILLRHAAAQIAEGQSEAAVASIQQELLRSPTWIEGHAALARVRWTGGEHEEFTGSFEQALRAAPREVALWRAYIETLLNAQLHERVLVIVARARSAAGPHSSFDAAEAIAMSELGDVEVAGELFRRVAHVKDVKVVLYYLRFLLRAGHVREAADLAEKSAPNDRSHQIWPYLSIAWRLLGDPRWEWLEGDPRFIGVYDISETLPPLDALAERLRALHRTVRHPFDQSLRGGTQTEGHLFPRIDPEIRMLRKAVVEAVERHIAQLPPPQAGHPLLVQQRAPVRFSGSWSVRLTDGGRHVEHVHPAGWLSSALYVALPEVIASGPKEAGWLSLGEASELGIDLPPIRLVEPKPGRLVLFPSTMWHGTRPFEAGERLTVAFDVKRRG</sequence>
<dbReference type="Gene3D" id="1.25.40.10">
    <property type="entry name" value="Tetratricopeptide repeat domain"/>
    <property type="match status" value="2"/>
</dbReference>
<dbReference type="SUPFAM" id="SSF48452">
    <property type="entry name" value="TPR-like"/>
    <property type="match status" value="1"/>
</dbReference>
<dbReference type="Gene3D" id="2.60.120.620">
    <property type="entry name" value="q2cbj1_9rhob like domain"/>
    <property type="match status" value="1"/>
</dbReference>
<name>A0A6J4TRX6_9SPHN</name>